<evidence type="ECO:0008006" key="6">
    <source>
        <dbReference type="Google" id="ProtNLM"/>
    </source>
</evidence>
<dbReference type="InterPro" id="IPR031353">
    <property type="entry name" value="NACHT_sigma"/>
</dbReference>
<feature type="domain" description="NACHT-NTPase sigma" evidence="3">
    <location>
        <begin position="341"/>
        <end position="381"/>
    </location>
</feature>
<evidence type="ECO:0000259" key="2">
    <source>
        <dbReference type="Pfam" id="PF17100"/>
    </source>
</evidence>
<dbReference type="InterPro" id="IPR031359">
    <property type="entry name" value="NACHT_N"/>
</dbReference>
<dbReference type="EMBL" id="JAGPXF010000004">
    <property type="protein sequence ID" value="KAH7246695.1"/>
    <property type="molecule type" value="Genomic_DNA"/>
</dbReference>
<organism evidence="4 5">
    <name type="scientific">Fusarium tricinctum</name>
    <dbReference type="NCBI Taxonomy" id="61284"/>
    <lineage>
        <taxon>Eukaryota</taxon>
        <taxon>Fungi</taxon>
        <taxon>Dikarya</taxon>
        <taxon>Ascomycota</taxon>
        <taxon>Pezizomycotina</taxon>
        <taxon>Sordariomycetes</taxon>
        <taxon>Hypocreomycetidae</taxon>
        <taxon>Hypocreales</taxon>
        <taxon>Nectriaceae</taxon>
        <taxon>Fusarium</taxon>
        <taxon>Fusarium tricinctum species complex</taxon>
    </lineage>
</organism>
<dbReference type="Proteomes" id="UP000813427">
    <property type="component" value="Unassembled WGS sequence"/>
</dbReference>
<dbReference type="Pfam" id="PF17106">
    <property type="entry name" value="NACHT_sigma"/>
    <property type="match status" value="1"/>
</dbReference>
<dbReference type="OrthoDB" id="163438at2759"/>
<gene>
    <name evidence="4" type="ORF">BKA59DRAFT_201554</name>
</gene>
<keyword evidence="5" id="KW-1185">Reference proteome</keyword>
<comment type="caution">
    <text evidence="4">The sequence shown here is derived from an EMBL/GenBank/DDBJ whole genome shotgun (WGS) entry which is preliminary data.</text>
</comment>
<evidence type="ECO:0000259" key="3">
    <source>
        <dbReference type="Pfam" id="PF17106"/>
    </source>
</evidence>
<protein>
    <recommendedName>
        <fullName evidence="6">NWD NACHT-NTPase N-terminal domain-containing protein</fullName>
    </recommendedName>
</protein>
<dbReference type="Pfam" id="PF17100">
    <property type="entry name" value="NACHT_N"/>
    <property type="match status" value="1"/>
</dbReference>
<feature type="region of interest" description="Disordered" evidence="1">
    <location>
        <begin position="13"/>
        <end position="37"/>
    </location>
</feature>
<evidence type="ECO:0000313" key="4">
    <source>
        <dbReference type="EMBL" id="KAH7246695.1"/>
    </source>
</evidence>
<accession>A0A8K0WCA4</accession>
<dbReference type="AlphaFoldDB" id="A0A8K0WCA4"/>
<name>A0A8K0WCA4_9HYPO</name>
<sequence>MKSIPSKLRAIFNSRDKTRHSQPQQHDEANLPSPATNLVMSVPTTQTAPATGTTDFHLQPVPSGPEDAMSLWNDAYDSLRSKDGPLVTAYEELLSQELRSEEGAHSCNESELENRIDNEDLNHRHEQLQIIIKNGQRRAEEQKTTYKIFGKTFTVRDQASRTAEFVKSVKTIVDEAVKASPEAGLAWAGICTVLPLLINPAFAEASQQEGFAYVTLRMQFYGQLRSHLGPDGIKKAAELRLQLGNTLVNLYQHMLEFQIKVVMRLYQTRLARLRDDVIKHEEWNVMVARIKEIEATFDRDMKMVNGLSLETELKSLNEKADRFLDALRATLPIAAEVQKSRRFVHSGYGDQYNAFDAATQNNISGNAVQYAGGTFYGPVSSGRDR</sequence>
<feature type="domain" description="NWD NACHT-NTPase N-terminal" evidence="2">
    <location>
        <begin position="70"/>
        <end position="300"/>
    </location>
</feature>
<evidence type="ECO:0000313" key="5">
    <source>
        <dbReference type="Proteomes" id="UP000813427"/>
    </source>
</evidence>
<evidence type="ECO:0000256" key="1">
    <source>
        <dbReference type="SAM" id="MobiDB-lite"/>
    </source>
</evidence>
<proteinExistence type="predicted"/>
<reference evidence="4" key="1">
    <citation type="journal article" date="2021" name="Nat. Commun.">
        <title>Genetic determinants of endophytism in the Arabidopsis root mycobiome.</title>
        <authorList>
            <person name="Mesny F."/>
            <person name="Miyauchi S."/>
            <person name="Thiergart T."/>
            <person name="Pickel B."/>
            <person name="Atanasova L."/>
            <person name="Karlsson M."/>
            <person name="Huettel B."/>
            <person name="Barry K.W."/>
            <person name="Haridas S."/>
            <person name="Chen C."/>
            <person name="Bauer D."/>
            <person name="Andreopoulos W."/>
            <person name="Pangilinan J."/>
            <person name="LaButti K."/>
            <person name="Riley R."/>
            <person name="Lipzen A."/>
            <person name="Clum A."/>
            <person name="Drula E."/>
            <person name="Henrissat B."/>
            <person name="Kohler A."/>
            <person name="Grigoriev I.V."/>
            <person name="Martin F.M."/>
            <person name="Hacquard S."/>
        </authorList>
    </citation>
    <scope>NUCLEOTIDE SEQUENCE</scope>
    <source>
        <strain evidence="4">MPI-SDFR-AT-0068</strain>
    </source>
</reference>